<dbReference type="OrthoDB" id="4340724at2759"/>
<evidence type="ECO:0000313" key="2">
    <source>
        <dbReference type="EMBL" id="KAJ5480352.1"/>
    </source>
</evidence>
<comment type="caution">
    <text evidence="2">The sequence shown here is derived from an EMBL/GenBank/DDBJ whole genome shotgun (WGS) entry which is preliminary data.</text>
</comment>
<dbReference type="Proteomes" id="UP001147760">
    <property type="component" value="Unassembled WGS sequence"/>
</dbReference>
<feature type="compositionally biased region" description="Low complexity" evidence="1">
    <location>
        <begin position="131"/>
        <end position="141"/>
    </location>
</feature>
<evidence type="ECO:0000256" key="1">
    <source>
        <dbReference type="SAM" id="MobiDB-lite"/>
    </source>
</evidence>
<keyword evidence="3" id="KW-1185">Reference proteome</keyword>
<reference evidence="2" key="2">
    <citation type="journal article" date="2023" name="IMA Fungus">
        <title>Comparative genomic study of the Penicillium genus elucidates a diverse pangenome and 15 lateral gene transfer events.</title>
        <authorList>
            <person name="Petersen C."/>
            <person name="Sorensen T."/>
            <person name="Nielsen M.R."/>
            <person name="Sondergaard T.E."/>
            <person name="Sorensen J.L."/>
            <person name="Fitzpatrick D.A."/>
            <person name="Frisvad J.C."/>
            <person name="Nielsen K.L."/>
        </authorList>
    </citation>
    <scope>NUCLEOTIDE SEQUENCE</scope>
    <source>
        <strain evidence="2">IBT 17660</strain>
    </source>
</reference>
<organism evidence="2 3">
    <name type="scientific">Penicillium desertorum</name>
    <dbReference type="NCBI Taxonomy" id="1303715"/>
    <lineage>
        <taxon>Eukaryota</taxon>
        <taxon>Fungi</taxon>
        <taxon>Dikarya</taxon>
        <taxon>Ascomycota</taxon>
        <taxon>Pezizomycotina</taxon>
        <taxon>Eurotiomycetes</taxon>
        <taxon>Eurotiomycetidae</taxon>
        <taxon>Eurotiales</taxon>
        <taxon>Aspergillaceae</taxon>
        <taxon>Penicillium</taxon>
    </lineage>
</organism>
<evidence type="ECO:0000313" key="3">
    <source>
        <dbReference type="Proteomes" id="UP001147760"/>
    </source>
</evidence>
<sequence>MDSTNDAVPHDCPRELKLHDCLIEVTARGNGRSTVFWLGGYAENEMGINPGGTFDPAMLNYNAFIDDLVDHLNYEPDTDELRWKRNSAFNSAGYPVESSVFSVRTHNSWVAALLAMQNASPGRVNSGAQPTSTASSTTTTARFTIVDRGT</sequence>
<feature type="region of interest" description="Disordered" evidence="1">
    <location>
        <begin position="123"/>
        <end position="150"/>
    </location>
</feature>
<accession>A0A9X0BS40</accession>
<dbReference type="EMBL" id="JAPWDO010000003">
    <property type="protein sequence ID" value="KAJ5480352.1"/>
    <property type="molecule type" value="Genomic_DNA"/>
</dbReference>
<name>A0A9X0BS40_9EURO</name>
<reference evidence="2" key="1">
    <citation type="submission" date="2022-12" db="EMBL/GenBank/DDBJ databases">
        <authorList>
            <person name="Petersen C."/>
        </authorList>
    </citation>
    <scope>NUCLEOTIDE SEQUENCE</scope>
    <source>
        <strain evidence="2">IBT 17660</strain>
    </source>
</reference>
<protein>
    <submittedName>
        <fullName evidence="2">Uncharacterized protein</fullName>
    </submittedName>
</protein>
<gene>
    <name evidence="2" type="ORF">N7530_005861</name>
</gene>
<dbReference type="AlphaFoldDB" id="A0A9X0BS40"/>
<proteinExistence type="predicted"/>